<name>A0A448XIJ6_9PLAT</name>
<reference evidence="1" key="1">
    <citation type="submission" date="2018-11" db="EMBL/GenBank/DDBJ databases">
        <authorList>
            <consortium name="Pathogen Informatics"/>
        </authorList>
    </citation>
    <scope>NUCLEOTIDE SEQUENCE</scope>
</reference>
<evidence type="ECO:0000313" key="1">
    <source>
        <dbReference type="EMBL" id="VEL37518.1"/>
    </source>
</evidence>
<proteinExistence type="predicted"/>
<dbReference type="AlphaFoldDB" id="A0A448XIJ6"/>
<comment type="caution">
    <text evidence="1">The sequence shown here is derived from an EMBL/GenBank/DDBJ whole genome shotgun (WGS) entry which is preliminary data.</text>
</comment>
<organism evidence="1 2">
    <name type="scientific">Protopolystoma xenopodis</name>
    <dbReference type="NCBI Taxonomy" id="117903"/>
    <lineage>
        <taxon>Eukaryota</taxon>
        <taxon>Metazoa</taxon>
        <taxon>Spiralia</taxon>
        <taxon>Lophotrochozoa</taxon>
        <taxon>Platyhelminthes</taxon>
        <taxon>Monogenea</taxon>
        <taxon>Polyopisthocotylea</taxon>
        <taxon>Polystomatidea</taxon>
        <taxon>Polystomatidae</taxon>
        <taxon>Protopolystoma</taxon>
    </lineage>
</organism>
<accession>A0A448XIJ6</accession>
<gene>
    <name evidence="1" type="ORF">PXEA_LOCUS30958</name>
</gene>
<protein>
    <submittedName>
        <fullName evidence="1">Uncharacterized protein</fullName>
    </submittedName>
</protein>
<evidence type="ECO:0000313" key="2">
    <source>
        <dbReference type="Proteomes" id="UP000784294"/>
    </source>
</evidence>
<sequence length="133" mass="14902">MSLGESLNRPIQFISIQQGQMELVPPGHVSNPPDTQFGARMSATKELECIWSRLGHEVKVTIKLAKELKRKPTEAAEFRMKLCPRKYDLIPPLNFALPAEVDNNAELALFNIFPVSKRASKVVPVPRRTLVPA</sequence>
<dbReference type="EMBL" id="CAAALY010255214">
    <property type="protein sequence ID" value="VEL37518.1"/>
    <property type="molecule type" value="Genomic_DNA"/>
</dbReference>
<dbReference type="Proteomes" id="UP000784294">
    <property type="component" value="Unassembled WGS sequence"/>
</dbReference>
<keyword evidence="2" id="KW-1185">Reference proteome</keyword>